<dbReference type="EMBL" id="ANIX01004985">
    <property type="protein sequence ID" value="ETO99860.1"/>
    <property type="molecule type" value="Genomic_DNA"/>
</dbReference>
<comment type="caution">
    <text evidence="1">The sequence shown here is derived from an EMBL/GenBank/DDBJ whole genome shotgun (WGS) entry which is preliminary data.</text>
</comment>
<sequence>MSMDWRRSLPACLRLGVSICHTMDVMHWEVSCVTRLPVAQAQSRSLAMEAQYAPI</sequence>
<dbReference type="AlphaFoldDB" id="W2VNV4"/>
<organism evidence="1 2">
    <name type="scientific">Phytophthora nicotianae CJ01A1</name>
    <dbReference type="NCBI Taxonomy" id="1317063"/>
    <lineage>
        <taxon>Eukaryota</taxon>
        <taxon>Sar</taxon>
        <taxon>Stramenopiles</taxon>
        <taxon>Oomycota</taxon>
        <taxon>Peronosporomycetes</taxon>
        <taxon>Peronosporales</taxon>
        <taxon>Peronosporaceae</taxon>
        <taxon>Phytophthora</taxon>
    </lineage>
</organism>
<protein>
    <submittedName>
        <fullName evidence="1">Uncharacterized protein</fullName>
    </submittedName>
</protein>
<accession>W2VNV4</accession>
<proteinExistence type="predicted"/>
<evidence type="ECO:0000313" key="2">
    <source>
        <dbReference type="Proteomes" id="UP000018958"/>
    </source>
</evidence>
<gene>
    <name evidence="1" type="ORF">F441_22715</name>
</gene>
<name>W2VNV4_PHYNI</name>
<reference evidence="1 2" key="1">
    <citation type="submission" date="2013-11" db="EMBL/GenBank/DDBJ databases">
        <title>The Genome Sequence of Phytophthora parasitica CJ01A1.</title>
        <authorList>
            <consortium name="The Broad Institute Genomics Platform"/>
            <person name="Russ C."/>
            <person name="Tyler B."/>
            <person name="Panabieres F."/>
            <person name="Shan W."/>
            <person name="Tripathy S."/>
            <person name="Grunwald N."/>
            <person name="Machado M."/>
            <person name="Johnson C.S."/>
            <person name="Walker B."/>
            <person name="Young S.K."/>
            <person name="Zeng Q."/>
            <person name="Gargeya S."/>
            <person name="Fitzgerald M."/>
            <person name="Haas B."/>
            <person name="Abouelleil A."/>
            <person name="Allen A.W."/>
            <person name="Alvarado L."/>
            <person name="Arachchi H.M."/>
            <person name="Berlin A.M."/>
            <person name="Chapman S.B."/>
            <person name="Gainer-Dewar J."/>
            <person name="Goldberg J."/>
            <person name="Griggs A."/>
            <person name="Gujja S."/>
            <person name="Hansen M."/>
            <person name="Howarth C."/>
            <person name="Imamovic A."/>
            <person name="Ireland A."/>
            <person name="Larimer J."/>
            <person name="McCowan C."/>
            <person name="Murphy C."/>
            <person name="Pearson M."/>
            <person name="Poon T.W."/>
            <person name="Priest M."/>
            <person name="Roberts A."/>
            <person name="Saif S."/>
            <person name="Shea T."/>
            <person name="Sisk P."/>
            <person name="Sykes S."/>
            <person name="Wortman J."/>
            <person name="Nusbaum C."/>
            <person name="Birren B."/>
        </authorList>
    </citation>
    <scope>NUCLEOTIDE SEQUENCE [LARGE SCALE GENOMIC DNA]</scope>
    <source>
        <strain evidence="1 2">CJ01A1</strain>
    </source>
</reference>
<dbReference type="Proteomes" id="UP000018958">
    <property type="component" value="Unassembled WGS sequence"/>
</dbReference>
<evidence type="ECO:0000313" key="1">
    <source>
        <dbReference type="EMBL" id="ETO99860.1"/>
    </source>
</evidence>